<feature type="compositionally biased region" description="Basic and acidic residues" evidence="1">
    <location>
        <begin position="155"/>
        <end position="165"/>
    </location>
</feature>
<evidence type="ECO:0000256" key="1">
    <source>
        <dbReference type="SAM" id="MobiDB-lite"/>
    </source>
</evidence>
<protein>
    <recommendedName>
        <fullName evidence="5">Holin</fullName>
    </recommendedName>
</protein>
<comment type="caution">
    <text evidence="3">The sequence shown here is derived from an EMBL/GenBank/DDBJ whole genome shotgun (WGS) entry which is preliminary data.</text>
</comment>
<proteinExistence type="predicted"/>
<name>A0ABD5T002_9EURY</name>
<keyword evidence="4" id="KW-1185">Reference proteome</keyword>
<feature type="transmembrane region" description="Helical" evidence="2">
    <location>
        <begin position="52"/>
        <end position="69"/>
    </location>
</feature>
<dbReference type="EMBL" id="JBHSWV010000634">
    <property type="protein sequence ID" value="MFC6768866.1"/>
    <property type="molecule type" value="Genomic_DNA"/>
</dbReference>
<feature type="transmembrane region" description="Helical" evidence="2">
    <location>
        <begin position="26"/>
        <end position="46"/>
    </location>
</feature>
<feature type="region of interest" description="Disordered" evidence="1">
    <location>
        <begin position="137"/>
        <end position="165"/>
    </location>
</feature>
<evidence type="ECO:0000313" key="3">
    <source>
        <dbReference type="EMBL" id="MFC6768866.1"/>
    </source>
</evidence>
<keyword evidence="2" id="KW-0472">Membrane</keyword>
<dbReference type="AlphaFoldDB" id="A0ABD5T002"/>
<gene>
    <name evidence="3" type="ORF">ACFQE6_28820</name>
</gene>
<evidence type="ECO:0000313" key="4">
    <source>
        <dbReference type="Proteomes" id="UP001596383"/>
    </source>
</evidence>
<keyword evidence="2" id="KW-0812">Transmembrane</keyword>
<reference evidence="3 4" key="1">
    <citation type="journal article" date="2019" name="Int. J. Syst. Evol. Microbiol.">
        <title>The Global Catalogue of Microorganisms (GCM) 10K type strain sequencing project: providing services to taxonomists for standard genome sequencing and annotation.</title>
        <authorList>
            <consortium name="The Broad Institute Genomics Platform"/>
            <consortium name="The Broad Institute Genome Sequencing Center for Infectious Disease"/>
            <person name="Wu L."/>
            <person name="Ma J."/>
        </authorList>
    </citation>
    <scope>NUCLEOTIDE SEQUENCE [LARGE SCALE GENOMIC DNA]</scope>
    <source>
        <strain evidence="3 4">LMG 29247</strain>
    </source>
</reference>
<dbReference type="RefSeq" id="WP_273741595.1">
    <property type="nucleotide sequence ID" value="NZ_JAQIVI010000634.1"/>
</dbReference>
<accession>A0ABD5T002</accession>
<feature type="transmembrane region" description="Helical" evidence="2">
    <location>
        <begin position="81"/>
        <end position="103"/>
    </location>
</feature>
<organism evidence="3 4">
    <name type="scientific">Natrinema soli</name>
    <dbReference type="NCBI Taxonomy" id="1930624"/>
    <lineage>
        <taxon>Archaea</taxon>
        <taxon>Methanobacteriati</taxon>
        <taxon>Methanobacteriota</taxon>
        <taxon>Stenosarchaea group</taxon>
        <taxon>Halobacteria</taxon>
        <taxon>Halobacteriales</taxon>
        <taxon>Natrialbaceae</taxon>
        <taxon>Natrinema</taxon>
    </lineage>
</organism>
<evidence type="ECO:0008006" key="5">
    <source>
        <dbReference type="Google" id="ProtNLM"/>
    </source>
</evidence>
<evidence type="ECO:0000256" key="2">
    <source>
        <dbReference type="SAM" id="Phobius"/>
    </source>
</evidence>
<feature type="transmembrane region" description="Helical" evidence="2">
    <location>
        <begin position="109"/>
        <end position="126"/>
    </location>
</feature>
<dbReference type="Proteomes" id="UP001596383">
    <property type="component" value="Unassembled WGS sequence"/>
</dbReference>
<sequence length="165" mass="17951">MTHPVFRWFRDDDGSWQVPEGRRGEFVTLALTIPALAAFVHIDAGLPRPLEYWPAVILGVCSGFLYVTSYRESIIERVPDWVSVGQVFSLLAGGFGLTLLRLVHVADPTVLFILAAGGTIASVYGVRLCSPFHPGLEPPRRGVEPPPAVGSGPETGRETTANRDR</sequence>
<keyword evidence="2" id="KW-1133">Transmembrane helix</keyword>